<evidence type="ECO:0000313" key="3">
    <source>
        <dbReference type="Proteomes" id="UP000001683"/>
    </source>
</evidence>
<feature type="transmembrane region" description="Helical" evidence="1">
    <location>
        <begin position="58"/>
        <end position="79"/>
    </location>
</feature>
<evidence type="ECO:0000256" key="1">
    <source>
        <dbReference type="SAM" id="Phobius"/>
    </source>
</evidence>
<protein>
    <submittedName>
        <fullName evidence="2">Uncharacterized protein</fullName>
    </submittedName>
</protein>
<dbReference type="AlphaFoldDB" id="B2A0Z6"/>
<feature type="transmembrane region" description="Helical" evidence="1">
    <location>
        <begin position="12"/>
        <end position="30"/>
    </location>
</feature>
<dbReference type="HOGENOM" id="CLU_2554728_0_0_9"/>
<dbReference type="KEGG" id="nth:Nther_1035"/>
<dbReference type="EMBL" id="CP001034">
    <property type="protein sequence ID" value="ACB84619.1"/>
    <property type="molecule type" value="Genomic_DNA"/>
</dbReference>
<keyword evidence="1" id="KW-1133">Transmembrane helix</keyword>
<keyword evidence="3" id="KW-1185">Reference proteome</keyword>
<dbReference type="Proteomes" id="UP000001683">
    <property type="component" value="Chromosome"/>
</dbReference>
<dbReference type="InParanoid" id="B2A0Z6"/>
<proteinExistence type="predicted"/>
<reference evidence="2 3" key="2">
    <citation type="journal article" date="2011" name="J. Bacteriol.">
        <title>Complete genome sequence of the anaerobic, halophilic alkalithermophile Natranaerobius thermophilus JW/NM-WN-LF.</title>
        <authorList>
            <person name="Zhao B."/>
            <person name="Mesbah N.M."/>
            <person name="Dalin E."/>
            <person name="Goodwin L."/>
            <person name="Nolan M."/>
            <person name="Pitluck S."/>
            <person name="Chertkov O."/>
            <person name="Brettin T.S."/>
            <person name="Han J."/>
            <person name="Larimer F.W."/>
            <person name="Land M.L."/>
            <person name="Hauser L."/>
            <person name="Kyrpides N."/>
            <person name="Wiegel J."/>
        </authorList>
    </citation>
    <scope>NUCLEOTIDE SEQUENCE [LARGE SCALE GENOMIC DNA]</scope>
    <source>
        <strain evidence="3">ATCC BAA-1301 / DSM 18059 / JW/NM-WN-LF</strain>
    </source>
</reference>
<gene>
    <name evidence="2" type="ordered locus">Nther_1035</name>
</gene>
<reference evidence="2 3" key="1">
    <citation type="submission" date="2008-04" db="EMBL/GenBank/DDBJ databases">
        <title>Complete sequence of chromosome of Natranaerobius thermophilus JW/NM-WN-LF.</title>
        <authorList>
            <consortium name="US DOE Joint Genome Institute"/>
            <person name="Copeland A."/>
            <person name="Lucas S."/>
            <person name="Lapidus A."/>
            <person name="Glavina del Rio T."/>
            <person name="Dalin E."/>
            <person name="Tice H."/>
            <person name="Bruce D."/>
            <person name="Goodwin L."/>
            <person name="Pitluck S."/>
            <person name="Chertkov O."/>
            <person name="Brettin T."/>
            <person name="Detter J.C."/>
            <person name="Han C."/>
            <person name="Kuske C.R."/>
            <person name="Schmutz J."/>
            <person name="Larimer F."/>
            <person name="Land M."/>
            <person name="Hauser L."/>
            <person name="Kyrpides N."/>
            <person name="Lykidis A."/>
            <person name="Mesbah N.M."/>
            <person name="Wiegel J."/>
        </authorList>
    </citation>
    <scope>NUCLEOTIDE SEQUENCE [LARGE SCALE GENOMIC DNA]</scope>
    <source>
        <strain evidence="3">ATCC BAA-1301 / DSM 18059 / JW/NM-WN-LF</strain>
    </source>
</reference>
<name>B2A0Z6_NATTJ</name>
<keyword evidence="1" id="KW-0472">Membrane</keyword>
<organism evidence="2 3">
    <name type="scientific">Natranaerobius thermophilus (strain ATCC BAA-1301 / DSM 18059 / JW/NM-WN-LF)</name>
    <dbReference type="NCBI Taxonomy" id="457570"/>
    <lineage>
        <taxon>Bacteria</taxon>
        <taxon>Bacillati</taxon>
        <taxon>Bacillota</taxon>
        <taxon>Clostridia</taxon>
        <taxon>Natranaerobiales</taxon>
        <taxon>Natranaerobiaceae</taxon>
        <taxon>Natranaerobius</taxon>
    </lineage>
</organism>
<sequence>MILIFSPGAGSIGFDFISFVLLVIGISLIIKPRLSLQLIKDKINTFGFLNVSTETTEVQVITIVITGIILILLGFLYLVSFR</sequence>
<keyword evidence="1" id="KW-0812">Transmembrane</keyword>
<dbReference type="STRING" id="457570.Nther_1035"/>
<evidence type="ECO:0000313" key="2">
    <source>
        <dbReference type="EMBL" id="ACB84619.1"/>
    </source>
</evidence>
<accession>B2A0Z6</accession>